<feature type="compositionally biased region" description="Basic and acidic residues" evidence="1">
    <location>
        <begin position="51"/>
        <end position="65"/>
    </location>
</feature>
<feature type="region of interest" description="Disordered" evidence="1">
    <location>
        <begin position="46"/>
        <end position="69"/>
    </location>
</feature>
<name>A0A9J6DGI2_RHIMP</name>
<dbReference type="Proteomes" id="UP000821866">
    <property type="component" value="Chromosome 7"/>
</dbReference>
<evidence type="ECO:0000313" key="3">
    <source>
        <dbReference type="Proteomes" id="UP000821866"/>
    </source>
</evidence>
<sequence length="379" mass="40271">MISPLCDIIVLNVPGSRQAHDPDTTWKESTKQFAAVAVAMGTSCGGSVPYRPREPNPRIPRKESKTPASHMHLPPFLAAVSSKPPTKSPSPNTATRVQVPPRAAAFKTKDFASTVPLPFPMRAAFAANECCASPALPKKIETSGTNSGTSQGSSGGGGKSKAAEGGNMTARRSNNCGGVRESDMLGAKPKKPPRLNNMTFTKSSERSSGNSSYNSGNKAFSRTPPFRNSPRRQSKKTTQENEGSGVCEEEEGGRQTWLEGRRKVEEPGRGSSDQSGCGLEVSAGSHLGPHQPSLQFGPGVGETSPGRFRQASPAPTAASASQRSRQAWQTPCVLQVNDLRSEPRSWPRLSLDSPGYPSVGHLFPALSLPPGLDHRLPLR</sequence>
<keyword evidence="3" id="KW-1185">Reference proteome</keyword>
<feature type="compositionally biased region" description="Low complexity" evidence="1">
    <location>
        <begin position="310"/>
        <end position="329"/>
    </location>
</feature>
<feature type="region of interest" description="Disordered" evidence="1">
    <location>
        <begin position="138"/>
        <end position="329"/>
    </location>
</feature>
<comment type="caution">
    <text evidence="2">The sequence shown here is derived from an EMBL/GenBank/DDBJ whole genome shotgun (WGS) entry which is preliminary data.</text>
</comment>
<protein>
    <submittedName>
        <fullName evidence="2">Uncharacterized protein</fullName>
    </submittedName>
</protein>
<dbReference type="EMBL" id="JABSTU010000009">
    <property type="protein sequence ID" value="KAH8021245.1"/>
    <property type="molecule type" value="Genomic_DNA"/>
</dbReference>
<proteinExistence type="predicted"/>
<reference evidence="2" key="1">
    <citation type="journal article" date="2020" name="Cell">
        <title>Large-Scale Comparative Analyses of Tick Genomes Elucidate Their Genetic Diversity and Vector Capacities.</title>
        <authorList>
            <consortium name="Tick Genome and Microbiome Consortium (TIGMIC)"/>
            <person name="Jia N."/>
            <person name="Wang J."/>
            <person name="Shi W."/>
            <person name="Du L."/>
            <person name="Sun Y."/>
            <person name="Zhan W."/>
            <person name="Jiang J.F."/>
            <person name="Wang Q."/>
            <person name="Zhang B."/>
            <person name="Ji P."/>
            <person name="Bell-Sakyi L."/>
            <person name="Cui X.M."/>
            <person name="Yuan T.T."/>
            <person name="Jiang B.G."/>
            <person name="Yang W.F."/>
            <person name="Lam T.T."/>
            <person name="Chang Q.C."/>
            <person name="Ding S.J."/>
            <person name="Wang X.J."/>
            <person name="Zhu J.G."/>
            <person name="Ruan X.D."/>
            <person name="Zhao L."/>
            <person name="Wei J.T."/>
            <person name="Ye R.Z."/>
            <person name="Que T.C."/>
            <person name="Du C.H."/>
            <person name="Zhou Y.H."/>
            <person name="Cheng J.X."/>
            <person name="Dai P.F."/>
            <person name="Guo W.B."/>
            <person name="Han X.H."/>
            <person name="Huang E.J."/>
            <person name="Li L.F."/>
            <person name="Wei W."/>
            <person name="Gao Y.C."/>
            <person name="Liu J.Z."/>
            <person name="Shao H.Z."/>
            <person name="Wang X."/>
            <person name="Wang C.C."/>
            <person name="Yang T.C."/>
            <person name="Huo Q.B."/>
            <person name="Li W."/>
            <person name="Chen H.Y."/>
            <person name="Chen S.E."/>
            <person name="Zhou L.G."/>
            <person name="Ni X.B."/>
            <person name="Tian J.H."/>
            <person name="Sheng Y."/>
            <person name="Liu T."/>
            <person name="Pan Y.S."/>
            <person name="Xia L.Y."/>
            <person name="Li J."/>
            <person name="Zhao F."/>
            <person name="Cao W.C."/>
        </authorList>
    </citation>
    <scope>NUCLEOTIDE SEQUENCE</scope>
    <source>
        <strain evidence="2">Rmic-2018</strain>
    </source>
</reference>
<organism evidence="2 3">
    <name type="scientific">Rhipicephalus microplus</name>
    <name type="common">Cattle tick</name>
    <name type="synonym">Boophilus microplus</name>
    <dbReference type="NCBI Taxonomy" id="6941"/>
    <lineage>
        <taxon>Eukaryota</taxon>
        <taxon>Metazoa</taxon>
        <taxon>Ecdysozoa</taxon>
        <taxon>Arthropoda</taxon>
        <taxon>Chelicerata</taxon>
        <taxon>Arachnida</taxon>
        <taxon>Acari</taxon>
        <taxon>Parasitiformes</taxon>
        <taxon>Ixodida</taxon>
        <taxon>Ixodoidea</taxon>
        <taxon>Ixodidae</taxon>
        <taxon>Rhipicephalinae</taxon>
        <taxon>Rhipicephalus</taxon>
        <taxon>Boophilus</taxon>
    </lineage>
</organism>
<reference evidence="2" key="2">
    <citation type="submission" date="2021-09" db="EMBL/GenBank/DDBJ databases">
        <authorList>
            <person name="Jia N."/>
            <person name="Wang J."/>
            <person name="Shi W."/>
            <person name="Du L."/>
            <person name="Sun Y."/>
            <person name="Zhan W."/>
            <person name="Jiang J."/>
            <person name="Wang Q."/>
            <person name="Zhang B."/>
            <person name="Ji P."/>
            <person name="Sakyi L.B."/>
            <person name="Cui X."/>
            <person name="Yuan T."/>
            <person name="Jiang B."/>
            <person name="Yang W."/>
            <person name="Lam T.T.-Y."/>
            <person name="Chang Q."/>
            <person name="Ding S."/>
            <person name="Wang X."/>
            <person name="Zhu J."/>
            <person name="Ruan X."/>
            <person name="Zhao L."/>
            <person name="Wei J."/>
            <person name="Que T."/>
            <person name="Du C."/>
            <person name="Cheng J."/>
            <person name="Dai P."/>
            <person name="Han X."/>
            <person name="Huang E."/>
            <person name="Gao Y."/>
            <person name="Liu J."/>
            <person name="Shao H."/>
            <person name="Ye R."/>
            <person name="Li L."/>
            <person name="Wei W."/>
            <person name="Wang X."/>
            <person name="Wang C."/>
            <person name="Huo Q."/>
            <person name="Li W."/>
            <person name="Guo W."/>
            <person name="Chen H."/>
            <person name="Chen S."/>
            <person name="Zhou L."/>
            <person name="Zhou L."/>
            <person name="Ni X."/>
            <person name="Tian J."/>
            <person name="Zhou Y."/>
            <person name="Sheng Y."/>
            <person name="Liu T."/>
            <person name="Pan Y."/>
            <person name="Xia L."/>
            <person name="Li J."/>
            <person name="Zhao F."/>
            <person name="Cao W."/>
        </authorList>
    </citation>
    <scope>NUCLEOTIDE SEQUENCE</scope>
    <source>
        <strain evidence="2">Rmic-2018</strain>
        <tissue evidence="2">Larvae</tissue>
    </source>
</reference>
<dbReference type="VEuPathDB" id="VectorBase:LOC119168483"/>
<accession>A0A9J6DGI2</accession>
<evidence type="ECO:0000256" key="1">
    <source>
        <dbReference type="SAM" id="MobiDB-lite"/>
    </source>
</evidence>
<evidence type="ECO:0000313" key="2">
    <source>
        <dbReference type="EMBL" id="KAH8021245.1"/>
    </source>
</evidence>
<dbReference type="AlphaFoldDB" id="A0A9J6DGI2"/>
<feature type="compositionally biased region" description="Low complexity" evidence="1">
    <location>
        <begin position="142"/>
        <end position="152"/>
    </location>
</feature>
<gene>
    <name evidence="2" type="ORF">HPB51_013920</name>
</gene>
<feature type="compositionally biased region" description="Low complexity" evidence="1">
    <location>
        <begin position="206"/>
        <end position="217"/>
    </location>
</feature>
<feature type="compositionally biased region" description="Basic and acidic residues" evidence="1">
    <location>
        <begin position="259"/>
        <end position="268"/>
    </location>
</feature>